<evidence type="ECO:0000259" key="3">
    <source>
        <dbReference type="Pfam" id="PF00144"/>
    </source>
</evidence>
<accession>A0A8H4IHM1</accession>
<feature type="domain" description="Beta-lactamase-related" evidence="3">
    <location>
        <begin position="320"/>
        <end position="582"/>
    </location>
</feature>
<organism evidence="4 5">
    <name type="scientific">Botryosphaeria dothidea</name>
    <dbReference type="NCBI Taxonomy" id="55169"/>
    <lineage>
        <taxon>Eukaryota</taxon>
        <taxon>Fungi</taxon>
        <taxon>Dikarya</taxon>
        <taxon>Ascomycota</taxon>
        <taxon>Pezizomycotina</taxon>
        <taxon>Dothideomycetes</taxon>
        <taxon>Dothideomycetes incertae sedis</taxon>
        <taxon>Botryosphaeriales</taxon>
        <taxon>Botryosphaeriaceae</taxon>
        <taxon>Botryosphaeria</taxon>
    </lineage>
</organism>
<dbReference type="InterPro" id="IPR012338">
    <property type="entry name" value="Beta-lactam/transpept-like"/>
</dbReference>
<dbReference type="InterPro" id="IPR049511">
    <property type="entry name" value="PGH-like_rpt"/>
</dbReference>
<gene>
    <name evidence="4" type="ORF">GTA08_BOTSDO10886</name>
</gene>
<protein>
    <submittedName>
        <fullName evidence="4">Beta-lactamase</fullName>
    </submittedName>
</protein>
<feature type="signal peptide" evidence="2">
    <location>
        <begin position="1"/>
        <end position="22"/>
    </location>
</feature>
<comment type="caution">
    <text evidence="4">The sequence shown here is derived from an EMBL/GenBank/DDBJ whole genome shotgun (WGS) entry which is preliminary data.</text>
</comment>
<dbReference type="Pfam" id="PF17660">
    <property type="entry name" value="BTRD1"/>
    <property type="match status" value="3"/>
</dbReference>
<comment type="similarity">
    <text evidence="1">Belongs to the peptidase S12 family.</text>
</comment>
<reference evidence="4" key="1">
    <citation type="submission" date="2020-04" db="EMBL/GenBank/DDBJ databases">
        <title>Genome Assembly and Annotation of Botryosphaeria dothidea sdau 11-99, a Latent Pathogen of Apple Fruit Ring Rot in China.</title>
        <authorList>
            <person name="Yu C."/>
            <person name="Diao Y."/>
            <person name="Lu Q."/>
            <person name="Zhao J."/>
            <person name="Cui S."/>
            <person name="Peng C."/>
            <person name="He B."/>
            <person name="Liu H."/>
        </authorList>
    </citation>
    <scope>NUCLEOTIDE SEQUENCE [LARGE SCALE GENOMIC DNA]</scope>
    <source>
        <strain evidence="4">Sdau11-99</strain>
    </source>
</reference>
<dbReference type="Proteomes" id="UP000572817">
    <property type="component" value="Unassembled WGS sequence"/>
</dbReference>
<evidence type="ECO:0000256" key="1">
    <source>
        <dbReference type="ARBA" id="ARBA00038215"/>
    </source>
</evidence>
<feature type="chain" id="PRO_5033987014" evidence="2">
    <location>
        <begin position="23"/>
        <end position="648"/>
    </location>
</feature>
<keyword evidence="5" id="KW-1185">Reference proteome</keyword>
<sequence>MRQESIPFVLCSLLQLFEPALAYPAKGYKVTAKAVGEVNAADFEYYLAANATAHQTHYDDLSAKGYRMTSLSSFGGSSDAEYAAVWVKRSGPSFTAVHNVDASAFKAWIDAHSEGHVPTLIAATGPADSAVFSAVMEAGNTTWTQKCDMTEYSLGGQDQGARAQGQIMTSFRQYGIPGDYRYCAIWHANPVYDKMTSYLSNAAVDGFKSTVETEKSKPYWRPGSISIAEDGSYTSFWTDSSIGGWDLQYDLTAADLDAEISKQKSAGRYIAHLSGGGAGESTRYAAVFASQYIPSTRNWVVKGSATTGFPDSAAAEAKAESLIQDFMKKAGVRQVQLAIAQKGEELLNKAYTWSEPERHITQTNDTFLLASVSKAFCAAAIQTLYDAGKLTPDTKVYPLLGYANPADARQQDITIQQLLDHTAGFKRSVSGDPAYQMREIALAQSNGARPASLKDVVDYMYARPLDYTPGTDYEYGNYNYMLLSYVVEHVAATSYWAFLKPSVLGPDSLDVKRWLTDPATHAADNVVQESAMTGLSALEPSAPDPVAHVYGGDGQYKDATLGTTGLAASASALAKFAHTHAVWGVGGRSPGYRDGTTSGARTYMESRGDGVDWAMTINTRDFPNGDGDFDGVTGAVNRWLDGLNLGGY</sequence>
<dbReference type="SUPFAM" id="SSF56601">
    <property type="entry name" value="beta-lactamase/transpeptidase-like"/>
    <property type="match status" value="1"/>
</dbReference>
<dbReference type="InterPro" id="IPR001466">
    <property type="entry name" value="Beta-lactam-related"/>
</dbReference>
<dbReference type="PANTHER" id="PTHR46825:SF9">
    <property type="entry name" value="BETA-LACTAMASE-RELATED DOMAIN-CONTAINING PROTEIN"/>
    <property type="match status" value="1"/>
</dbReference>
<dbReference type="AlphaFoldDB" id="A0A8H4IHM1"/>
<proteinExistence type="inferred from homology"/>
<dbReference type="OrthoDB" id="5946976at2759"/>
<name>A0A8H4IHM1_9PEZI</name>
<dbReference type="InterPro" id="IPR050491">
    <property type="entry name" value="AmpC-like"/>
</dbReference>
<dbReference type="PANTHER" id="PTHR46825">
    <property type="entry name" value="D-ALANYL-D-ALANINE-CARBOXYPEPTIDASE/ENDOPEPTIDASE AMPH"/>
    <property type="match status" value="1"/>
</dbReference>
<evidence type="ECO:0000313" key="5">
    <source>
        <dbReference type="Proteomes" id="UP000572817"/>
    </source>
</evidence>
<evidence type="ECO:0000313" key="4">
    <source>
        <dbReference type="EMBL" id="KAF4301352.1"/>
    </source>
</evidence>
<dbReference type="Pfam" id="PF00144">
    <property type="entry name" value="Beta-lactamase"/>
    <property type="match status" value="1"/>
</dbReference>
<evidence type="ECO:0000256" key="2">
    <source>
        <dbReference type="SAM" id="SignalP"/>
    </source>
</evidence>
<dbReference type="EMBL" id="WWBZ02000082">
    <property type="protein sequence ID" value="KAF4301352.1"/>
    <property type="molecule type" value="Genomic_DNA"/>
</dbReference>
<keyword evidence="2" id="KW-0732">Signal</keyword>
<dbReference type="Gene3D" id="3.40.710.10">
    <property type="entry name" value="DD-peptidase/beta-lactamase superfamily"/>
    <property type="match status" value="1"/>
</dbReference>